<evidence type="ECO:0000313" key="3">
    <source>
        <dbReference type="EMBL" id="KAF5399249.1"/>
    </source>
</evidence>
<dbReference type="InterPro" id="IPR006575">
    <property type="entry name" value="RWD_dom"/>
</dbReference>
<dbReference type="PANTHER" id="PTHR46170">
    <property type="entry name" value="GATOR COMPLEX PROTEIN WDR59"/>
    <property type="match status" value="1"/>
</dbReference>
<dbReference type="OrthoDB" id="6256720at2759"/>
<evidence type="ECO:0000256" key="1">
    <source>
        <dbReference type="SAM" id="MobiDB-lite"/>
    </source>
</evidence>
<dbReference type="PROSITE" id="PS50908">
    <property type="entry name" value="RWD"/>
    <property type="match status" value="1"/>
</dbReference>
<comment type="caution">
    <text evidence="3">The sequence shown here is derived from an EMBL/GenBank/DDBJ whole genome shotgun (WGS) entry which is preliminary data.</text>
</comment>
<dbReference type="Proteomes" id="UP000748531">
    <property type="component" value="Unassembled WGS sequence"/>
</dbReference>
<dbReference type="EMBL" id="LUCH01004214">
    <property type="protein sequence ID" value="KAF5399249.1"/>
    <property type="molecule type" value="Genomic_DNA"/>
</dbReference>
<dbReference type="GO" id="GO:0034198">
    <property type="term" value="P:cellular response to amino acid starvation"/>
    <property type="evidence" value="ECO:0007669"/>
    <property type="project" value="TreeGrafter"/>
</dbReference>
<dbReference type="GO" id="GO:1904263">
    <property type="term" value="P:positive regulation of TORC1 signaling"/>
    <property type="evidence" value="ECO:0007669"/>
    <property type="project" value="TreeGrafter"/>
</dbReference>
<dbReference type="InterPro" id="IPR049567">
    <property type="entry name" value="WDR59-like"/>
</dbReference>
<protein>
    <recommendedName>
        <fullName evidence="2">RWD domain-containing protein</fullName>
    </recommendedName>
</protein>
<gene>
    <name evidence="3" type="ORF">PHET_07631</name>
</gene>
<feature type="compositionally biased region" description="Polar residues" evidence="1">
    <location>
        <begin position="70"/>
        <end position="83"/>
    </location>
</feature>
<dbReference type="AlphaFoldDB" id="A0A8J4WH25"/>
<sequence>MADDPQTDLVTLSVDRTLRIYPIHFAFVRGTKLSEDVPVDSTDGSNEKHPDVGGAVPDSSALFVAQNAPTATTGRRQPGSMSGFTRHKHLDGQQQASRIDDSVSRPTLVPTDFGNVGGTKQNDAYRLLEQELSLLSPRAGQYKLEETDLINRNVKLQLWYCRRQHYHHHTICSVVAGVRDRRPSAEMEDLDSLLLLPSEIPSTLDGSVRADHQWRTTVERSKSFGDLEFLSGDEWQPQNPSPISRQKLPVGINSHTKQFRFESPIPLAGTVTLCVNFPLTYPSSTPVFNVLEHRPCLPEEVIECLYQVLQLTASDLAQMSRGCMDPCIRKAIDLLQNISPARLSTPSSQLQTAPYELDALQSTLPEDADGLCSRPGSHTWKQLGTENKHHSCTPFPRTSGVHFTPQGLLVTFGLPCSLTTLRTSLQGHVSNLPDTGDKDRTPRTYADFCRMRHLALQIDHVANITREPIPSVSKSDKPQMKAERDDRLLEDPVFDSVDHVYTQLESNVLPQSMLAPDAPLAKVIPTSDVADLRVENPGPIQHPHEYYRSTVQLYDLSAWIMHKKLTRAYSLNSDDVQQMCSHNYLVAMETGRKDLLRFWQYAIVLSASMVKFSRGSCGIPVLPAHSVGKWMFNEWLSYFLRLHDVQHLTMVILVLQGLDALYGAHLRSPPASRISTFEYTQTENFLASPSKQFVSGDTYTDRDPASSENYASPIMATVSFNLDMSDELPEGLTPVNENHTNNFLEAPLAGRSIQPHLPWRDYVTSCWRFVSADDLPRFAHYISVYANILHCMGKFLHHARLLRSWTRGLSFRVHGLHDRRTSSATSFKQWPYHGGTVLLLPTCPNCNSPTVPAESDDFGVTRIQCADCLQSFQVPSGVHSLRDILTMNTRPTPSLQCSICRTQARGLVFICPVCYHGGHVDHLLQWFARVELTKSARQCPSLDCTCCCVSVLSTKTILQT</sequence>
<accession>A0A8J4WH25</accession>
<dbReference type="GO" id="GO:0035859">
    <property type="term" value="C:Seh1-associated complex"/>
    <property type="evidence" value="ECO:0007669"/>
    <property type="project" value="TreeGrafter"/>
</dbReference>
<dbReference type="PANTHER" id="PTHR46170:SF1">
    <property type="entry name" value="GATOR COMPLEX PROTEIN WDR59"/>
    <property type="match status" value="1"/>
</dbReference>
<name>A0A8J4WH25_9TREM</name>
<evidence type="ECO:0000259" key="2">
    <source>
        <dbReference type="PROSITE" id="PS50908"/>
    </source>
</evidence>
<evidence type="ECO:0000313" key="4">
    <source>
        <dbReference type="Proteomes" id="UP000748531"/>
    </source>
</evidence>
<proteinExistence type="predicted"/>
<dbReference type="GO" id="GO:0035591">
    <property type="term" value="F:signaling adaptor activity"/>
    <property type="evidence" value="ECO:0007669"/>
    <property type="project" value="TreeGrafter"/>
</dbReference>
<dbReference type="GO" id="GO:0005774">
    <property type="term" value="C:vacuolar membrane"/>
    <property type="evidence" value="ECO:0007669"/>
    <property type="project" value="TreeGrafter"/>
</dbReference>
<keyword evidence="4" id="KW-1185">Reference proteome</keyword>
<feature type="region of interest" description="Disordered" evidence="1">
    <location>
        <begin position="70"/>
        <end position="116"/>
    </location>
</feature>
<reference evidence="3" key="1">
    <citation type="submission" date="2019-05" db="EMBL/GenBank/DDBJ databases">
        <title>Annotation for the trematode Paragonimus heterotremus.</title>
        <authorList>
            <person name="Choi Y.-J."/>
        </authorList>
    </citation>
    <scope>NUCLEOTIDE SEQUENCE</scope>
    <source>
        <strain evidence="3">LC</strain>
    </source>
</reference>
<feature type="domain" description="RWD" evidence="2">
    <location>
        <begin position="222"/>
        <end position="338"/>
    </location>
</feature>
<organism evidence="3 4">
    <name type="scientific">Paragonimus heterotremus</name>
    <dbReference type="NCBI Taxonomy" id="100268"/>
    <lineage>
        <taxon>Eukaryota</taxon>
        <taxon>Metazoa</taxon>
        <taxon>Spiralia</taxon>
        <taxon>Lophotrochozoa</taxon>
        <taxon>Platyhelminthes</taxon>
        <taxon>Trematoda</taxon>
        <taxon>Digenea</taxon>
        <taxon>Plagiorchiida</taxon>
        <taxon>Troglotremata</taxon>
        <taxon>Troglotrematidae</taxon>
        <taxon>Paragonimus</taxon>
    </lineage>
</organism>